<feature type="domain" description="PTS EIIB type-2" evidence="2">
    <location>
        <begin position="2"/>
        <end position="93"/>
    </location>
</feature>
<evidence type="ECO:0000256" key="1">
    <source>
        <dbReference type="ARBA" id="ARBA00022679"/>
    </source>
</evidence>
<name>A0A2I1K5Y1_9LACT</name>
<sequence length="93" mass="10409">MLKIVAACGNGMGSSLMVKLKIESVCQEMGIDAHIDHMSIGDAKNVYRNYDIIICSQALLHNFSQLENIKVIGLRNLLSTEEIKEKFIENDIK</sequence>
<dbReference type="Pfam" id="PF02302">
    <property type="entry name" value="PTS_IIB"/>
    <property type="match status" value="1"/>
</dbReference>
<dbReference type="EMBL" id="PKGZ01000005">
    <property type="protein sequence ID" value="PKY91036.1"/>
    <property type="molecule type" value="Genomic_DNA"/>
</dbReference>
<proteinExistence type="predicted"/>
<dbReference type="Gene3D" id="3.40.50.2300">
    <property type="match status" value="1"/>
</dbReference>
<dbReference type="SUPFAM" id="SSF52794">
    <property type="entry name" value="PTS system IIB component-like"/>
    <property type="match status" value="1"/>
</dbReference>
<organism evidence="3 4">
    <name type="scientific">Aerococcus christensenii</name>
    <dbReference type="NCBI Taxonomy" id="87541"/>
    <lineage>
        <taxon>Bacteria</taxon>
        <taxon>Bacillati</taxon>
        <taxon>Bacillota</taxon>
        <taxon>Bacilli</taxon>
        <taxon>Lactobacillales</taxon>
        <taxon>Aerococcaceae</taxon>
        <taxon>Aerococcus</taxon>
    </lineage>
</organism>
<dbReference type="PROSITE" id="PS51099">
    <property type="entry name" value="PTS_EIIB_TYPE_2"/>
    <property type="match status" value="1"/>
</dbReference>
<evidence type="ECO:0000313" key="3">
    <source>
        <dbReference type="EMBL" id="PKY91036.1"/>
    </source>
</evidence>
<protein>
    <submittedName>
        <fullName evidence="3">PTS ascorbate transporter subunit IIB</fullName>
    </submittedName>
</protein>
<evidence type="ECO:0000259" key="2">
    <source>
        <dbReference type="PROSITE" id="PS51099"/>
    </source>
</evidence>
<dbReference type="AlphaFoldDB" id="A0A2I1K5Y1"/>
<dbReference type="GO" id="GO:0008982">
    <property type="term" value="F:protein-N(PI)-phosphohistidine-sugar phosphotransferase activity"/>
    <property type="evidence" value="ECO:0007669"/>
    <property type="project" value="InterPro"/>
</dbReference>
<keyword evidence="4" id="KW-1185">Reference proteome</keyword>
<dbReference type="GO" id="GO:0009401">
    <property type="term" value="P:phosphoenolpyruvate-dependent sugar phosphotransferase system"/>
    <property type="evidence" value="ECO:0007669"/>
    <property type="project" value="InterPro"/>
</dbReference>
<dbReference type="Proteomes" id="UP000234775">
    <property type="component" value="Unassembled WGS sequence"/>
</dbReference>
<gene>
    <name evidence="3" type="ORF">CYJ27_06150</name>
</gene>
<accession>A0A2I1K5Y1</accession>
<keyword evidence="1" id="KW-0808">Transferase</keyword>
<dbReference type="InterPro" id="IPR036095">
    <property type="entry name" value="PTS_EIIB-like_sf"/>
</dbReference>
<evidence type="ECO:0000313" key="4">
    <source>
        <dbReference type="Proteomes" id="UP000234775"/>
    </source>
</evidence>
<dbReference type="RefSeq" id="WP_101660526.1">
    <property type="nucleotide sequence ID" value="NZ_PKGZ01000005.1"/>
</dbReference>
<comment type="caution">
    <text evidence="3">The sequence shown here is derived from an EMBL/GenBank/DDBJ whole genome shotgun (WGS) entry which is preliminary data.</text>
</comment>
<dbReference type="InterPro" id="IPR003501">
    <property type="entry name" value="PTS_EIIB_2/3"/>
</dbReference>
<dbReference type="InterPro" id="IPR013011">
    <property type="entry name" value="PTS_EIIB_2"/>
</dbReference>
<dbReference type="CDD" id="cd05563">
    <property type="entry name" value="PTS_IIB_ascorbate"/>
    <property type="match status" value="1"/>
</dbReference>
<reference evidence="3 4" key="1">
    <citation type="submission" date="2017-12" db="EMBL/GenBank/DDBJ databases">
        <title>Phylogenetic diversity of female urinary microbiome.</title>
        <authorList>
            <person name="Thomas-White K."/>
            <person name="Wolfe A.J."/>
        </authorList>
    </citation>
    <scope>NUCLEOTIDE SEQUENCE [LARGE SCALE GENOMIC DNA]</scope>
    <source>
        <strain evidence="3 4">UMB0844</strain>
    </source>
</reference>